<comment type="caution">
    <text evidence="2">The sequence shown here is derived from an EMBL/GenBank/DDBJ whole genome shotgun (WGS) entry which is preliminary data.</text>
</comment>
<sequence>MEDYPEMEMGSINHLYRQYAGCPLQLFGDMTKIWAETEGLSRTDADGISHFVTDETVMLLMQEWADEQLSTSGSPALPDHQALAAASRPDPSATEHRAPAARLVLDCLGVLTAHRSCDLPWDFGRIGSDDIRIRAEEVLLRAMQLYLLTYASSDPRLEAMCPTTGEQAFGPWPGYDPVATYRFDAPGRAAVCGSEGWR</sequence>
<evidence type="ECO:0000256" key="1">
    <source>
        <dbReference type="SAM" id="MobiDB-lite"/>
    </source>
</evidence>
<protein>
    <submittedName>
        <fullName evidence="2">Uncharacterized protein</fullName>
    </submittedName>
</protein>
<feature type="region of interest" description="Disordered" evidence="1">
    <location>
        <begin position="70"/>
        <end position="95"/>
    </location>
</feature>
<accession>A0ABQ8NRH2</accession>
<proteinExistence type="predicted"/>
<keyword evidence="3" id="KW-1185">Reference proteome</keyword>
<organism evidence="2 3">
    <name type="scientific">Pyricularia grisea</name>
    <name type="common">Crabgrass-specific blast fungus</name>
    <name type="synonym">Magnaporthe grisea</name>
    <dbReference type="NCBI Taxonomy" id="148305"/>
    <lineage>
        <taxon>Eukaryota</taxon>
        <taxon>Fungi</taxon>
        <taxon>Dikarya</taxon>
        <taxon>Ascomycota</taxon>
        <taxon>Pezizomycotina</taxon>
        <taxon>Sordariomycetes</taxon>
        <taxon>Sordariomycetidae</taxon>
        <taxon>Magnaporthales</taxon>
        <taxon>Pyriculariaceae</taxon>
        <taxon>Pyricularia</taxon>
    </lineage>
</organism>
<dbReference type="EMBL" id="JABSND010000051">
    <property type="protein sequence ID" value="KAI6300519.1"/>
    <property type="molecule type" value="Genomic_DNA"/>
</dbReference>
<gene>
    <name evidence="2" type="ORF">MCOR33_003793</name>
</gene>
<name>A0ABQ8NRH2_PYRGI</name>
<evidence type="ECO:0000313" key="2">
    <source>
        <dbReference type="EMBL" id="KAI6300519.1"/>
    </source>
</evidence>
<reference evidence="2" key="1">
    <citation type="submission" date="2021-01" db="EMBL/GenBank/DDBJ databases">
        <title>Deciphering the adaptive evolutionary patterns associated with biogeogrpahic diversity in the finger millet blast pathogen Magnaporthe oryzae in Eastern Africa.</title>
        <authorList>
            <person name="Onyema G."/>
            <person name="Shittu T.A."/>
            <person name="Dodsworth S."/>
            <person name="Devilliers S."/>
            <person name="Muthumeenakshi S."/>
            <person name="Sreenivasaprasad S."/>
        </authorList>
    </citation>
    <scope>NUCLEOTIDE SEQUENCE</scope>
    <source>
        <strain evidence="2">D15/s37</strain>
    </source>
</reference>
<evidence type="ECO:0000313" key="3">
    <source>
        <dbReference type="Proteomes" id="UP001059893"/>
    </source>
</evidence>
<dbReference type="Proteomes" id="UP001059893">
    <property type="component" value="Unassembled WGS sequence"/>
</dbReference>